<keyword evidence="4" id="KW-0812">Transmembrane</keyword>
<dbReference type="InterPro" id="IPR003961">
    <property type="entry name" value="FN3_dom"/>
</dbReference>
<evidence type="ECO:0000256" key="1">
    <source>
        <dbReference type="ARBA" id="ARBA00022737"/>
    </source>
</evidence>
<dbReference type="SMART" id="SM00408">
    <property type="entry name" value="IGc2"/>
    <property type="match status" value="3"/>
</dbReference>
<dbReference type="SUPFAM" id="SSF48726">
    <property type="entry name" value="Immunoglobulin"/>
    <property type="match status" value="3"/>
</dbReference>
<dbReference type="EMBL" id="WNTK01000006">
    <property type="protein sequence ID" value="KAG9482417.1"/>
    <property type="molecule type" value="Genomic_DNA"/>
</dbReference>
<keyword evidence="4" id="KW-1133">Transmembrane helix</keyword>
<gene>
    <name evidence="8" type="ORF">GDO78_011222</name>
</gene>
<dbReference type="AlphaFoldDB" id="A0A8J6F6D5"/>
<dbReference type="PROSITE" id="PS50853">
    <property type="entry name" value="FN3"/>
    <property type="match status" value="2"/>
</dbReference>
<dbReference type="CDD" id="cd00063">
    <property type="entry name" value="FN3"/>
    <property type="match status" value="2"/>
</dbReference>
<dbReference type="Proteomes" id="UP000770717">
    <property type="component" value="Unassembled WGS sequence"/>
</dbReference>
<evidence type="ECO:0000256" key="5">
    <source>
        <dbReference type="SAM" id="SignalP"/>
    </source>
</evidence>
<dbReference type="SMART" id="SM00409">
    <property type="entry name" value="IG"/>
    <property type="match status" value="3"/>
</dbReference>
<dbReference type="FunFam" id="2.60.40.10:FF:000840">
    <property type="entry name" value="Roundabout guidance receptor 4"/>
    <property type="match status" value="1"/>
</dbReference>
<dbReference type="PANTHER" id="PTHR44170:SF11">
    <property type="entry name" value="ROUNDABOUT HOMOLOG 4"/>
    <property type="match status" value="1"/>
</dbReference>
<evidence type="ECO:0000256" key="3">
    <source>
        <dbReference type="ARBA" id="ARBA00023319"/>
    </source>
</evidence>
<evidence type="ECO:0000256" key="2">
    <source>
        <dbReference type="ARBA" id="ARBA00023157"/>
    </source>
</evidence>
<keyword evidence="1" id="KW-0677">Repeat</keyword>
<dbReference type="GO" id="GO:0016020">
    <property type="term" value="C:membrane"/>
    <property type="evidence" value="ECO:0007669"/>
    <property type="project" value="UniProtKB-SubCell"/>
</dbReference>
<evidence type="ECO:0000313" key="9">
    <source>
        <dbReference type="Proteomes" id="UP000770717"/>
    </source>
</evidence>
<dbReference type="InterPro" id="IPR036179">
    <property type="entry name" value="Ig-like_dom_sf"/>
</dbReference>
<dbReference type="InterPro" id="IPR013783">
    <property type="entry name" value="Ig-like_fold"/>
</dbReference>
<evidence type="ECO:0000259" key="7">
    <source>
        <dbReference type="PROSITE" id="PS50853"/>
    </source>
</evidence>
<dbReference type="PANTHER" id="PTHR44170">
    <property type="entry name" value="PROTEIN SIDEKICK"/>
    <property type="match status" value="1"/>
</dbReference>
<dbReference type="FunFam" id="2.60.40.10:FF:000026">
    <property type="entry name" value="roundabout homolog 2 isoform X1"/>
    <property type="match status" value="1"/>
</dbReference>
<accession>A0A8J6F6D5</accession>
<dbReference type="Pfam" id="PF07679">
    <property type="entry name" value="I-set"/>
    <property type="match status" value="1"/>
</dbReference>
<feature type="domain" description="Fibronectin type-III" evidence="7">
    <location>
        <begin position="320"/>
        <end position="414"/>
    </location>
</feature>
<dbReference type="SUPFAM" id="SSF49265">
    <property type="entry name" value="Fibronectin type III"/>
    <property type="match status" value="1"/>
</dbReference>
<dbReference type="InterPro" id="IPR013098">
    <property type="entry name" value="Ig_I-set"/>
</dbReference>
<evidence type="ECO:0000259" key="6">
    <source>
        <dbReference type="PROSITE" id="PS50835"/>
    </source>
</evidence>
<feature type="signal peptide" evidence="5">
    <location>
        <begin position="1"/>
        <end position="18"/>
    </location>
</feature>
<feature type="domain" description="Ig-like" evidence="6">
    <location>
        <begin position="219"/>
        <end position="297"/>
    </location>
</feature>
<keyword evidence="4" id="KW-0472">Membrane</keyword>
<feature type="transmembrane region" description="Helical" evidence="4">
    <location>
        <begin position="539"/>
        <end position="560"/>
    </location>
</feature>
<reference evidence="8" key="1">
    <citation type="thesis" date="2020" institute="ProQuest LLC" country="789 East Eisenhower Parkway, Ann Arbor, MI, USA">
        <title>Comparative Genomics and Chromosome Evolution.</title>
        <authorList>
            <person name="Mudd A.B."/>
        </authorList>
    </citation>
    <scope>NUCLEOTIDE SEQUENCE</scope>
    <source>
        <strain evidence="8">HN-11 Male</strain>
        <tissue evidence="8">Kidney and liver</tissue>
    </source>
</reference>
<feature type="domain" description="Fibronectin type-III" evidence="7">
    <location>
        <begin position="419"/>
        <end position="515"/>
    </location>
</feature>
<dbReference type="InterPro" id="IPR003599">
    <property type="entry name" value="Ig_sub"/>
</dbReference>
<dbReference type="OrthoDB" id="428111at2759"/>
<sequence>MAASLTFALFMVIMVCSADNEQGSKSRTDESMPHIIEHPSDLAVRRDQPATMNCRADGNPEPTIEWYRNGELVNFSKGHNSLILGGSLFFLHIKGKSDEGVYTCVARNRLGTAISRNASLTIAVLKDEFRQEPLDKVVIAGRPVVIECSPPKGQPEPTVTWRKNGVLLDRNNSRYTFGAGGLSISRILSSDAGVYMCVASNQAGERTSRGAVISVLEIPQFTNKPTDVVAKAGSAVQFVCGAQGSPKPIVQWSKEQGALPTGRYAVTNENTLCLQRVTIQDSGKYICTARSHIGAVSAFAQLVVQDPLDTGQIVQELSNVKVHLDVVGLNGTSVRVQWKASSSSRYTEGYTMFYRPHTPSESDWEKWGVIPVNKNTAVISGLRRGQKYEFKVRPYGWMMYGVDSNIRHVVVPEEVPGPAPQDVNITLVSSSNGSIIVSWEPPPQDGHIGNIKAYKIWCFGNETLPQTNWTVDGRTRSLEIAFLPIGIEYQVQVAAIYSNGMGKLSNPKSIFIEAAMMKEDAADGMIPLDLLLQVVKHPAFIATVGGATWLMLMVAVIYLCQRNSKRYSKKKHSGEHSVNCVLISIM</sequence>
<dbReference type="Pfam" id="PF13927">
    <property type="entry name" value="Ig_3"/>
    <property type="match status" value="2"/>
</dbReference>
<dbReference type="GO" id="GO:0098609">
    <property type="term" value="P:cell-cell adhesion"/>
    <property type="evidence" value="ECO:0007669"/>
    <property type="project" value="TreeGrafter"/>
</dbReference>
<dbReference type="PROSITE" id="PS50835">
    <property type="entry name" value="IG_LIKE"/>
    <property type="match status" value="3"/>
</dbReference>
<feature type="domain" description="Ig-like" evidence="6">
    <location>
        <begin position="33"/>
        <end position="121"/>
    </location>
</feature>
<dbReference type="InterPro" id="IPR007110">
    <property type="entry name" value="Ig-like_dom"/>
</dbReference>
<organism evidence="8 9">
    <name type="scientific">Eleutherodactylus coqui</name>
    <name type="common">Puerto Rican coqui</name>
    <dbReference type="NCBI Taxonomy" id="57060"/>
    <lineage>
        <taxon>Eukaryota</taxon>
        <taxon>Metazoa</taxon>
        <taxon>Chordata</taxon>
        <taxon>Craniata</taxon>
        <taxon>Vertebrata</taxon>
        <taxon>Euteleostomi</taxon>
        <taxon>Amphibia</taxon>
        <taxon>Batrachia</taxon>
        <taxon>Anura</taxon>
        <taxon>Neobatrachia</taxon>
        <taxon>Hyloidea</taxon>
        <taxon>Eleutherodactylidae</taxon>
        <taxon>Eleutherodactylinae</taxon>
        <taxon>Eleutherodactylus</taxon>
        <taxon>Eleutherodactylus</taxon>
    </lineage>
</organism>
<comment type="caution">
    <text evidence="8">The sequence shown here is derived from an EMBL/GenBank/DDBJ whole genome shotgun (WGS) entry which is preliminary data.</text>
</comment>
<proteinExistence type="predicted"/>
<keyword evidence="2" id="KW-1015">Disulfide bond</keyword>
<feature type="chain" id="PRO_5035325330" evidence="5">
    <location>
        <begin position="19"/>
        <end position="586"/>
    </location>
</feature>
<dbReference type="FunFam" id="2.60.40.10:FF:000065">
    <property type="entry name" value="roundabout homolog 1 isoform X3"/>
    <property type="match status" value="1"/>
</dbReference>
<keyword evidence="3" id="KW-0393">Immunoglobulin domain</keyword>
<dbReference type="FunFam" id="2.60.40.10:FF:000032">
    <property type="entry name" value="palladin isoform X1"/>
    <property type="match status" value="1"/>
</dbReference>
<dbReference type="SMART" id="SM00060">
    <property type="entry name" value="FN3"/>
    <property type="match status" value="2"/>
</dbReference>
<dbReference type="InterPro" id="IPR036116">
    <property type="entry name" value="FN3_sf"/>
</dbReference>
<dbReference type="InterPro" id="IPR003598">
    <property type="entry name" value="Ig_sub2"/>
</dbReference>
<protein>
    <submittedName>
        <fullName evidence="8">Uncharacterized protein</fullName>
    </submittedName>
</protein>
<name>A0A8J6F6D5_ELECQ</name>
<feature type="domain" description="Ig-like" evidence="6">
    <location>
        <begin position="127"/>
        <end position="214"/>
    </location>
</feature>
<evidence type="ECO:0000256" key="4">
    <source>
        <dbReference type="SAM" id="Phobius"/>
    </source>
</evidence>
<keyword evidence="9" id="KW-1185">Reference proteome</keyword>
<dbReference type="Pfam" id="PF00041">
    <property type="entry name" value="fn3"/>
    <property type="match status" value="2"/>
</dbReference>
<keyword evidence="5" id="KW-0732">Signal</keyword>
<evidence type="ECO:0000313" key="8">
    <source>
        <dbReference type="EMBL" id="KAG9482417.1"/>
    </source>
</evidence>
<dbReference type="Gene3D" id="2.60.40.10">
    <property type="entry name" value="Immunoglobulins"/>
    <property type="match status" value="5"/>
</dbReference>